<name>A0A4Z0LX28_9GAMM</name>
<dbReference type="PANTHER" id="PTHR40942:SF4">
    <property type="entry name" value="CYTOCHROME C5"/>
    <property type="match status" value="1"/>
</dbReference>
<dbReference type="AlphaFoldDB" id="A0A4Z0LX28"/>
<keyword evidence="5 6" id="KW-0408">Iron</keyword>
<protein>
    <submittedName>
        <fullName evidence="8">Cytochrome c5 family protein</fullName>
    </submittedName>
</protein>
<dbReference type="Gene3D" id="1.10.760.10">
    <property type="entry name" value="Cytochrome c-like domain"/>
    <property type="match status" value="1"/>
</dbReference>
<evidence type="ECO:0000256" key="3">
    <source>
        <dbReference type="ARBA" id="ARBA00022723"/>
    </source>
</evidence>
<dbReference type="InterPro" id="IPR036909">
    <property type="entry name" value="Cyt_c-like_dom_sf"/>
</dbReference>
<dbReference type="SUPFAM" id="SSF46626">
    <property type="entry name" value="Cytochrome c"/>
    <property type="match status" value="1"/>
</dbReference>
<feature type="domain" description="Cytochrome c" evidence="7">
    <location>
        <begin position="14"/>
        <end position="99"/>
    </location>
</feature>
<accession>A0A4Z0LX28</accession>
<evidence type="ECO:0000256" key="4">
    <source>
        <dbReference type="ARBA" id="ARBA00022982"/>
    </source>
</evidence>
<keyword evidence="9" id="KW-1185">Reference proteome</keyword>
<keyword evidence="4" id="KW-0249">Electron transport</keyword>
<dbReference type="GO" id="GO:0020037">
    <property type="term" value="F:heme binding"/>
    <property type="evidence" value="ECO:0007669"/>
    <property type="project" value="InterPro"/>
</dbReference>
<dbReference type="PANTHER" id="PTHR40942">
    <property type="match status" value="1"/>
</dbReference>
<dbReference type="InterPro" id="IPR009056">
    <property type="entry name" value="Cyt_c-like_dom"/>
</dbReference>
<comment type="caution">
    <text evidence="8">The sequence shown here is derived from an EMBL/GenBank/DDBJ whole genome shotgun (WGS) entry which is preliminary data.</text>
</comment>
<keyword evidence="1" id="KW-0813">Transport</keyword>
<dbReference type="GO" id="GO:0005506">
    <property type="term" value="F:iron ion binding"/>
    <property type="evidence" value="ECO:0007669"/>
    <property type="project" value="InterPro"/>
</dbReference>
<evidence type="ECO:0000313" key="9">
    <source>
        <dbReference type="Proteomes" id="UP000298050"/>
    </source>
</evidence>
<dbReference type="PROSITE" id="PS51007">
    <property type="entry name" value="CYTC"/>
    <property type="match status" value="1"/>
</dbReference>
<proteinExistence type="predicted"/>
<gene>
    <name evidence="8" type="ORF">E4634_16755</name>
</gene>
<keyword evidence="2 6" id="KW-0349">Heme</keyword>
<evidence type="ECO:0000256" key="5">
    <source>
        <dbReference type="ARBA" id="ARBA00023004"/>
    </source>
</evidence>
<dbReference type="OrthoDB" id="9814708at2"/>
<dbReference type="Proteomes" id="UP000298050">
    <property type="component" value="Unassembled WGS sequence"/>
</dbReference>
<evidence type="ECO:0000259" key="7">
    <source>
        <dbReference type="PROSITE" id="PS51007"/>
    </source>
</evidence>
<evidence type="ECO:0000256" key="6">
    <source>
        <dbReference type="PROSITE-ProRule" id="PRU00433"/>
    </source>
</evidence>
<evidence type="ECO:0000313" key="8">
    <source>
        <dbReference type="EMBL" id="TGD71953.1"/>
    </source>
</evidence>
<keyword evidence="3 6" id="KW-0479">Metal-binding</keyword>
<organism evidence="8 9">
    <name type="scientific">Mangrovimicrobium sediminis</name>
    <dbReference type="NCBI Taxonomy" id="2562682"/>
    <lineage>
        <taxon>Bacteria</taxon>
        <taxon>Pseudomonadati</taxon>
        <taxon>Pseudomonadota</taxon>
        <taxon>Gammaproteobacteria</taxon>
        <taxon>Cellvibrionales</taxon>
        <taxon>Halieaceae</taxon>
        <taxon>Mangrovimicrobium</taxon>
    </lineage>
</organism>
<evidence type="ECO:0000256" key="1">
    <source>
        <dbReference type="ARBA" id="ARBA00022448"/>
    </source>
</evidence>
<reference evidence="8 9" key="1">
    <citation type="submission" date="2019-04" db="EMBL/GenBank/DDBJ databases">
        <title>Taxonomy of novel Haliea sp. from mangrove soil of West Coast of India.</title>
        <authorList>
            <person name="Verma A."/>
            <person name="Kumar P."/>
            <person name="Krishnamurthi S."/>
        </authorList>
    </citation>
    <scope>NUCLEOTIDE SEQUENCE [LARGE SCALE GENOMIC DNA]</scope>
    <source>
        <strain evidence="8 9">SAOS-164</strain>
    </source>
</reference>
<sequence length="105" mass="11160">MPAAAADYPEFPGERLALGRSVWLDTCEGCHGYGIAGAPLATDAQQWAPRVAKGRETLYSHALEGFFGPRSTMMPARGGNEALNDEEVTAAVDYMVMLATGQSLP</sequence>
<evidence type="ECO:0000256" key="2">
    <source>
        <dbReference type="ARBA" id="ARBA00022617"/>
    </source>
</evidence>
<dbReference type="Pfam" id="PF13442">
    <property type="entry name" value="Cytochrome_CBB3"/>
    <property type="match status" value="1"/>
</dbReference>
<dbReference type="EMBL" id="SRLE01000012">
    <property type="protein sequence ID" value="TGD71953.1"/>
    <property type="molecule type" value="Genomic_DNA"/>
</dbReference>
<dbReference type="InterPro" id="IPR002323">
    <property type="entry name" value="Cyt_CIE"/>
</dbReference>
<dbReference type="PRINTS" id="PR00607">
    <property type="entry name" value="CYTCHROMECIE"/>
</dbReference>
<dbReference type="GO" id="GO:0009055">
    <property type="term" value="F:electron transfer activity"/>
    <property type="evidence" value="ECO:0007669"/>
    <property type="project" value="InterPro"/>
</dbReference>